<dbReference type="SUPFAM" id="SSF46689">
    <property type="entry name" value="Homeodomain-like"/>
    <property type="match status" value="1"/>
</dbReference>
<dbReference type="InterPro" id="IPR009057">
    <property type="entry name" value="Homeodomain-like_sf"/>
</dbReference>
<dbReference type="Pfam" id="PF00249">
    <property type="entry name" value="Myb_DNA-binding"/>
    <property type="match status" value="1"/>
</dbReference>
<feature type="compositionally biased region" description="Polar residues" evidence="4">
    <location>
        <begin position="132"/>
        <end position="143"/>
    </location>
</feature>
<reference evidence="6 7" key="1">
    <citation type="submission" date="2024-06" db="EMBL/GenBank/DDBJ databases">
        <authorList>
            <person name="Kraege A."/>
            <person name="Thomma B."/>
        </authorList>
    </citation>
    <scope>NUCLEOTIDE SEQUENCE [LARGE SCALE GENOMIC DNA]</scope>
</reference>
<evidence type="ECO:0000313" key="7">
    <source>
        <dbReference type="Proteomes" id="UP001497392"/>
    </source>
</evidence>
<evidence type="ECO:0000256" key="2">
    <source>
        <dbReference type="ARBA" id="ARBA00023163"/>
    </source>
</evidence>
<name>A0ABP1GD24_9CHLO</name>
<keyword evidence="2" id="KW-0804">Transcription</keyword>
<evidence type="ECO:0000259" key="5">
    <source>
        <dbReference type="PROSITE" id="PS51294"/>
    </source>
</evidence>
<dbReference type="EMBL" id="CAXHTA020000019">
    <property type="protein sequence ID" value="CAL5228588.1"/>
    <property type="molecule type" value="Genomic_DNA"/>
</dbReference>
<dbReference type="PROSITE" id="PS51294">
    <property type="entry name" value="HTH_MYB"/>
    <property type="match status" value="1"/>
</dbReference>
<proteinExistence type="predicted"/>
<evidence type="ECO:0000256" key="4">
    <source>
        <dbReference type="SAM" id="MobiDB-lite"/>
    </source>
</evidence>
<evidence type="ECO:0000256" key="3">
    <source>
        <dbReference type="ARBA" id="ARBA00023242"/>
    </source>
</evidence>
<dbReference type="InterPro" id="IPR006447">
    <property type="entry name" value="Myb_dom_plants"/>
</dbReference>
<feature type="region of interest" description="Disordered" evidence="4">
    <location>
        <begin position="329"/>
        <end position="408"/>
    </location>
</feature>
<comment type="caution">
    <text evidence="6">The sequence shown here is derived from an EMBL/GenBank/DDBJ whole genome shotgun (WGS) entry which is preliminary data.</text>
</comment>
<dbReference type="PANTHER" id="PTHR31442">
    <property type="entry name" value="HOMEODOMAIN-LIKE SUPERFAMILY PROTEIN-RELATED"/>
    <property type="match status" value="1"/>
</dbReference>
<evidence type="ECO:0000256" key="1">
    <source>
        <dbReference type="ARBA" id="ARBA00023015"/>
    </source>
</evidence>
<feature type="compositionally biased region" description="Basic and acidic residues" evidence="4">
    <location>
        <begin position="396"/>
        <end position="408"/>
    </location>
</feature>
<feature type="domain" description="HTH myb-type" evidence="5">
    <location>
        <begin position="270"/>
        <end position="321"/>
    </location>
</feature>
<evidence type="ECO:0000313" key="6">
    <source>
        <dbReference type="EMBL" id="CAL5228588.1"/>
    </source>
</evidence>
<dbReference type="Gene3D" id="1.10.10.60">
    <property type="entry name" value="Homeodomain-like"/>
    <property type="match status" value="1"/>
</dbReference>
<sequence>MAASRAKSGSLPESNIADCGNWSGEQGRVAPSLQLPAMHELPSLTTQLITPALARAFDIPHDRPASAAMASAFQAGRLGQQGLDFLMQYNQGLQSQQQQQQQQGAGAQMSQQPAQMAQLQGPGGYGGAGMNNDMQNRQGFGQQQYSGYPCGGQDYYNPAYMMGQQMQQNGSGAAPYPLFQQPNMFGFDAREAMAAGYNLGHFQGSLQQQQQHAQQKEQQQRDAQVQQDQQQEAPLGSSAQPTAKRAQPDTLADDGEDTLARALKRPRLVWTPKLHQRFIEAVEQLGLKVAVPKTIMQMMNVEGLTRENVASHLQKFRLQLKRENKLDDEGNLLSPLKGSKLGGSEEDVHGSATSQDRDGGGAKGSSPSSDQAERQRSLSAVDPRDEAIVPNLMLLKEGKDLQPRMKPE</sequence>
<organism evidence="6 7">
    <name type="scientific">Coccomyxa viridis</name>
    <dbReference type="NCBI Taxonomy" id="1274662"/>
    <lineage>
        <taxon>Eukaryota</taxon>
        <taxon>Viridiplantae</taxon>
        <taxon>Chlorophyta</taxon>
        <taxon>core chlorophytes</taxon>
        <taxon>Trebouxiophyceae</taxon>
        <taxon>Trebouxiophyceae incertae sedis</taxon>
        <taxon>Coccomyxaceae</taxon>
        <taxon>Coccomyxa</taxon>
    </lineage>
</organism>
<feature type="region of interest" description="Disordered" evidence="4">
    <location>
        <begin position="97"/>
        <end position="143"/>
    </location>
</feature>
<feature type="compositionally biased region" description="Basic and acidic residues" evidence="4">
    <location>
        <begin position="371"/>
        <end position="387"/>
    </location>
</feature>
<keyword evidence="1" id="KW-0805">Transcription regulation</keyword>
<protein>
    <submittedName>
        <fullName evidence="6">G11748 protein</fullName>
    </submittedName>
</protein>
<dbReference type="InterPro" id="IPR017930">
    <property type="entry name" value="Myb_dom"/>
</dbReference>
<keyword evidence="3" id="KW-0539">Nucleus</keyword>
<feature type="compositionally biased region" description="Low complexity" evidence="4">
    <location>
        <begin position="97"/>
        <end position="120"/>
    </location>
</feature>
<dbReference type="InterPro" id="IPR001005">
    <property type="entry name" value="SANT/Myb"/>
</dbReference>
<dbReference type="InterPro" id="IPR044841">
    <property type="entry name" value="LUX/BOA-like"/>
</dbReference>
<feature type="compositionally biased region" description="Low complexity" evidence="4">
    <location>
        <begin position="221"/>
        <end position="231"/>
    </location>
</feature>
<gene>
    <name evidence="6" type="primary">g11748</name>
    <name evidence="6" type="ORF">VP750_LOCUS10494</name>
</gene>
<feature type="region of interest" description="Disordered" evidence="4">
    <location>
        <begin position="1"/>
        <end position="23"/>
    </location>
</feature>
<dbReference type="PANTHER" id="PTHR31442:SF29">
    <property type="entry name" value="HOMEODOMAIN-LIKE SUPERFAMILY PROTEIN"/>
    <property type="match status" value="1"/>
</dbReference>
<dbReference type="NCBIfam" id="TIGR01557">
    <property type="entry name" value="myb_SHAQKYF"/>
    <property type="match status" value="1"/>
</dbReference>
<keyword evidence="7" id="KW-1185">Reference proteome</keyword>
<dbReference type="Proteomes" id="UP001497392">
    <property type="component" value="Unassembled WGS sequence"/>
</dbReference>
<accession>A0ABP1GD24</accession>
<feature type="region of interest" description="Disordered" evidence="4">
    <location>
        <begin position="205"/>
        <end position="254"/>
    </location>
</feature>